<dbReference type="AlphaFoldDB" id="E3NG44"/>
<dbReference type="KEGG" id="crq:GCK72_004448"/>
<dbReference type="RefSeq" id="XP_003092622.2">
    <property type="nucleotide sequence ID" value="XM_003092574.2"/>
</dbReference>
<feature type="chain" id="PRO_5003178531" evidence="1">
    <location>
        <begin position="18"/>
        <end position="180"/>
    </location>
</feature>
<keyword evidence="1" id="KW-0732">Signal</keyword>
<dbReference type="EMBL" id="DS268649">
    <property type="protein sequence ID" value="EFO96928.1"/>
    <property type="molecule type" value="Genomic_DNA"/>
</dbReference>
<keyword evidence="3" id="KW-1185">Reference proteome</keyword>
<accession>E3NG44</accession>
<proteinExistence type="predicted"/>
<dbReference type="InParanoid" id="E3NG44"/>
<evidence type="ECO:0000313" key="2">
    <source>
        <dbReference type="EMBL" id="EFO96928.1"/>
    </source>
</evidence>
<protein>
    <submittedName>
        <fullName evidence="2">Uncharacterized protein</fullName>
    </submittedName>
</protein>
<dbReference type="GeneID" id="9810408"/>
<evidence type="ECO:0000256" key="1">
    <source>
        <dbReference type="SAM" id="SignalP"/>
    </source>
</evidence>
<dbReference type="Proteomes" id="UP000008281">
    <property type="component" value="Unassembled WGS sequence"/>
</dbReference>
<reference evidence="2" key="1">
    <citation type="submission" date="2007-07" db="EMBL/GenBank/DDBJ databases">
        <title>PCAP assembly of the Caenorhabditis remanei genome.</title>
        <authorList>
            <consortium name="The Caenorhabditis remanei Sequencing Consortium"/>
            <person name="Wilson R.K."/>
        </authorList>
    </citation>
    <scope>NUCLEOTIDE SEQUENCE [LARGE SCALE GENOMIC DNA]</scope>
    <source>
        <strain evidence="2">PB4641</strain>
    </source>
</reference>
<evidence type="ECO:0000313" key="3">
    <source>
        <dbReference type="Proteomes" id="UP000008281"/>
    </source>
</evidence>
<dbReference type="CTD" id="9810408"/>
<organism evidence="3">
    <name type="scientific">Caenorhabditis remanei</name>
    <name type="common">Caenorhabditis vulgaris</name>
    <dbReference type="NCBI Taxonomy" id="31234"/>
    <lineage>
        <taxon>Eukaryota</taxon>
        <taxon>Metazoa</taxon>
        <taxon>Ecdysozoa</taxon>
        <taxon>Nematoda</taxon>
        <taxon>Chromadorea</taxon>
        <taxon>Rhabditida</taxon>
        <taxon>Rhabditina</taxon>
        <taxon>Rhabditomorpha</taxon>
        <taxon>Rhabditoidea</taxon>
        <taxon>Rhabditidae</taxon>
        <taxon>Peloderinae</taxon>
        <taxon>Caenorhabditis</taxon>
    </lineage>
</organism>
<feature type="signal peptide" evidence="1">
    <location>
        <begin position="1"/>
        <end position="17"/>
    </location>
</feature>
<sequence>MVWLVFLAGFVVGFSLACIPFSSQIQLDQVYFAPRNSNFGEDIDVEIRVSISSVLQNGHQWVLSFEKIDKQEKLVIGNFATVAAGVGAYRAAIRTALPHDFQSRFVAENRVVGFITLEGVYSGQVFLKRSWKVKKIIQQGANRSLDTVKKIIDTRKSSIERNSIQWSAESEGGQINPFLT</sequence>
<dbReference type="HOGENOM" id="CLU_1497607_0_0_1"/>
<name>E3NG44_CAERE</name>
<gene>
    <name evidence="2" type="ORF">CRE_09822</name>
</gene>